<dbReference type="RefSeq" id="WP_021761124.1">
    <property type="nucleotide sequence ID" value="NC_022444.1"/>
</dbReference>
<dbReference type="OrthoDB" id="9794201at2"/>
<dbReference type="PATRIC" id="fig|1121448.10.peg.2347"/>
<dbReference type="KEGG" id="dgg:DGI_2394"/>
<dbReference type="STRING" id="1121448.DGI_2394"/>
<gene>
    <name evidence="2" type="ORF">DGI_2394</name>
</gene>
<feature type="domain" description="Integrase catalytic" evidence="1">
    <location>
        <begin position="263"/>
        <end position="483"/>
    </location>
</feature>
<evidence type="ECO:0000313" key="2">
    <source>
        <dbReference type="EMBL" id="AGW14143.1"/>
    </source>
</evidence>
<evidence type="ECO:0000313" key="3">
    <source>
        <dbReference type="Proteomes" id="UP000016587"/>
    </source>
</evidence>
<dbReference type="Pfam" id="PF00665">
    <property type="entry name" value="rve"/>
    <property type="match status" value="1"/>
</dbReference>
<dbReference type="Gene3D" id="3.30.420.10">
    <property type="entry name" value="Ribonuclease H-like superfamily/Ribonuclease H"/>
    <property type="match status" value="1"/>
</dbReference>
<dbReference type="Proteomes" id="UP000016587">
    <property type="component" value="Chromosome"/>
</dbReference>
<sequence>MSILATQLAHVLSLSPRALERRAVAEGWPALSIKPLRFALAELPETVRAAVRQAQAQGLHLETPLALPGMQTSSLAIRQQDVPAELPVSERSKRKALDRHRLGEAFQEALDNAPRGDKAQAAKAFVLAYNSGVVFPEIHARVGRVSEASLRLWSKTYRRSEGDYLAFCPTPRQIGLSLSMEYREVILRCWLHPSRPSIRLAWRAACTALGIKDAQHTKDAQESKDAEKAALSYDVCYRFIKRFEERNYDLVLLARFGEKALKDKALPYITRDDSVLRVGDVVVADGHVLNFTVRHPRTGKPARLMLVMMYDWASRYPVGWQIMPTESTIAVAGALRMACQTLGRPPLHLLLDNGKAFKAKVFTRTSPDFQDFAGLFGRLGILVHFAAPYNARAKVIERFFWTLQTQFEPLVPSYCGSSIEAKPAHLMRNEEFHRRWHEARTNNWVPTVREAAHMLDAYIQWYARTPHDGLDGMTPLEVFEAGLPEPTPDMAWLDREFLWREERTPANCRVQLYGVDYESDALMGIKVPVTVYYNTADMTRVEIALDGRSLGEALPVQAVHPLVAMLEDGDAALSDLKEALARQRGMAKKAKADLAEALGETGRDLAEVLDWKPTMAVAAVKPKALPAGQVAAQPIPATSPEETARLRSLAVAAQQDQQSRAEPASDRPAFFVSDLARYEWIFRAQAAGKAVSADDAAWRAEFEQSNAFNPYRQRFADLAQVLARKDKQRAAA</sequence>
<dbReference type="InterPro" id="IPR001584">
    <property type="entry name" value="Integrase_cat-core"/>
</dbReference>
<dbReference type="eggNOG" id="COG2801">
    <property type="taxonomic scope" value="Bacteria"/>
</dbReference>
<protein>
    <submittedName>
        <fullName evidence="2">Putative integrase catalytic region</fullName>
    </submittedName>
</protein>
<organism evidence="2 3">
    <name type="scientific">Megalodesulfovibrio gigas (strain ATCC 19364 / DSM 1382 / NCIMB 9332 / VKM B-1759)</name>
    <name type="common">Desulfovibrio gigas</name>
    <dbReference type="NCBI Taxonomy" id="1121448"/>
    <lineage>
        <taxon>Bacteria</taxon>
        <taxon>Pseudomonadati</taxon>
        <taxon>Thermodesulfobacteriota</taxon>
        <taxon>Desulfovibrionia</taxon>
        <taxon>Desulfovibrionales</taxon>
        <taxon>Desulfovibrionaceae</taxon>
        <taxon>Megalodesulfovibrio</taxon>
    </lineage>
</organism>
<dbReference type="GO" id="GO:0015074">
    <property type="term" value="P:DNA integration"/>
    <property type="evidence" value="ECO:0007669"/>
    <property type="project" value="InterPro"/>
</dbReference>
<accession>T2GCY0</accession>
<reference evidence="2 3" key="1">
    <citation type="journal article" date="2013" name="J. Bacteriol.">
        <title>Roles of HynAB and Ech, the only two hydrogenases found in the model sulfate reducer Desulfovibrio gigas.</title>
        <authorList>
            <person name="Morais-Silva F.O."/>
            <person name="Santos C.I."/>
            <person name="Rodrigues R."/>
            <person name="Pereira I.A."/>
            <person name="Rodrigues-Pousada C."/>
        </authorList>
    </citation>
    <scope>NUCLEOTIDE SEQUENCE [LARGE SCALE GENOMIC DNA]</scope>
    <source>
        <strain evidence="3">ATCC 19364 / DSM 1382 / NCIMB 9332 / VKM B-1759</strain>
    </source>
</reference>
<dbReference type="SUPFAM" id="SSF53098">
    <property type="entry name" value="Ribonuclease H-like"/>
    <property type="match status" value="1"/>
</dbReference>
<dbReference type="PROSITE" id="PS50994">
    <property type="entry name" value="INTEGRASE"/>
    <property type="match status" value="1"/>
</dbReference>
<dbReference type="InterPro" id="IPR012337">
    <property type="entry name" value="RNaseH-like_sf"/>
</dbReference>
<name>T2GCY0_MEGG1</name>
<evidence type="ECO:0000259" key="1">
    <source>
        <dbReference type="PROSITE" id="PS50994"/>
    </source>
</evidence>
<reference evidence="3" key="2">
    <citation type="submission" date="2013-07" db="EMBL/GenBank/DDBJ databases">
        <authorList>
            <person name="Morais-Silva F.O."/>
            <person name="Rezende A.M."/>
            <person name="Pimentel C."/>
            <person name="Resende D.M."/>
            <person name="Santos C.I."/>
            <person name="Clemente C."/>
            <person name="de Oliveira L.M."/>
            <person name="da Silva S.M."/>
            <person name="Costa D.A."/>
            <person name="Varela-Raposo A."/>
            <person name="Horacio E.C.A."/>
            <person name="Matos M."/>
            <person name="Flores O."/>
            <person name="Ruiz J.C."/>
            <person name="Rodrigues-Pousada C."/>
        </authorList>
    </citation>
    <scope>NUCLEOTIDE SEQUENCE [LARGE SCALE GENOMIC DNA]</scope>
    <source>
        <strain evidence="3">ATCC 19364 / DSM 1382 / NCIMB 9332 / VKM B-1759</strain>
    </source>
</reference>
<keyword evidence="3" id="KW-1185">Reference proteome</keyword>
<dbReference type="AlphaFoldDB" id="T2GCY0"/>
<dbReference type="InterPro" id="IPR036397">
    <property type="entry name" value="RNaseH_sf"/>
</dbReference>
<dbReference type="HOGENOM" id="CLU_024682_0_0_7"/>
<proteinExistence type="predicted"/>
<dbReference type="GO" id="GO:0003676">
    <property type="term" value="F:nucleic acid binding"/>
    <property type="evidence" value="ECO:0007669"/>
    <property type="project" value="InterPro"/>
</dbReference>
<dbReference type="Pfam" id="PF09299">
    <property type="entry name" value="Mu-transpos_C"/>
    <property type="match status" value="1"/>
</dbReference>
<dbReference type="EMBL" id="CP006585">
    <property type="protein sequence ID" value="AGW14143.1"/>
    <property type="molecule type" value="Genomic_DNA"/>
</dbReference>
<dbReference type="InterPro" id="IPR015378">
    <property type="entry name" value="Transposase-like_Mu_C"/>
</dbReference>